<sequence length="77" mass="8658">MSDDLVFQARRDYGELIAKIVVWPKGLGIDVHLIGGNVVQLYPGGRKHLLEQPTGHVKFRRGLAALRGSVRRLLRRS</sequence>
<dbReference type="AlphaFoldDB" id="A0A1H4I6Z2"/>
<protein>
    <submittedName>
        <fullName evidence="1">Uncharacterized protein</fullName>
    </submittedName>
</protein>
<keyword evidence="2" id="KW-1185">Reference proteome</keyword>
<name>A0A1H4I6Z2_9MICC</name>
<reference evidence="1 2" key="1">
    <citation type="submission" date="2016-10" db="EMBL/GenBank/DDBJ databases">
        <authorList>
            <person name="de Groot N.N."/>
        </authorList>
    </citation>
    <scope>NUCLEOTIDE SEQUENCE [LARGE SCALE GENOMIC DNA]</scope>
    <source>
        <strain evidence="1 2">DSM 10495</strain>
    </source>
</reference>
<evidence type="ECO:0000313" key="2">
    <source>
        <dbReference type="Proteomes" id="UP000182652"/>
    </source>
</evidence>
<dbReference type="Proteomes" id="UP000182652">
    <property type="component" value="Unassembled WGS sequence"/>
</dbReference>
<accession>A0A1H4I6Z2</accession>
<proteinExistence type="predicted"/>
<dbReference type="STRING" id="156980.SAMN04489745_0071"/>
<dbReference type="RefSeq" id="WP_066217121.1">
    <property type="nucleotide sequence ID" value="NZ_FNSN01000002.1"/>
</dbReference>
<evidence type="ECO:0000313" key="1">
    <source>
        <dbReference type="EMBL" id="SEB29675.1"/>
    </source>
</evidence>
<dbReference type="EMBL" id="FNSN01000002">
    <property type="protein sequence ID" value="SEB29675.1"/>
    <property type="molecule type" value="Genomic_DNA"/>
</dbReference>
<gene>
    <name evidence="1" type="ORF">SAMN04489745_0071</name>
</gene>
<organism evidence="1 2">
    <name type="scientific">Arthrobacter woluwensis</name>
    <dbReference type="NCBI Taxonomy" id="156980"/>
    <lineage>
        <taxon>Bacteria</taxon>
        <taxon>Bacillati</taxon>
        <taxon>Actinomycetota</taxon>
        <taxon>Actinomycetes</taxon>
        <taxon>Micrococcales</taxon>
        <taxon>Micrococcaceae</taxon>
        <taxon>Arthrobacter</taxon>
    </lineage>
</organism>